<keyword evidence="2" id="KW-1185">Reference proteome</keyword>
<dbReference type="Proteomes" id="UP000469558">
    <property type="component" value="Unassembled WGS sequence"/>
</dbReference>
<gene>
    <name evidence="1" type="ORF">LSUE1_G000772</name>
</gene>
<dbReference type="EMBL" id="QGMK01000080">
    <property type="protein sequence ID" value="TVY84480.1"/>
    <property type="molecule type" value="Genomic_DNA"/>
</dbReference>
<reference evidence="1 2" key="1">
    <citation type="submission" date="2018-05" db="EMBL/GenBank/DDBJ databases">
        <title>Genome sequencing and assembly of the regulated plant pathogen Lachnellula willkommii and related sister species for the development of diagnostic species identification markers.</title>
        <authorList>
            <person name="Giroux E."/>
            <person name="Bilodeau G."/>
        </authorList>
    </citation>
    <scope>NUCLEOTIDE SEQUENCE [LARGE SCALE GENOMIC DNA]</scope>
    <source>
        <strain evidence="1 2">CBS 268.59</strain>
    </source>
</reference>
<evidence type="ECO:0000313" key="1">
    <source>
        <dbReference type="EMBL" id="TVY84480.1"/>
    </source>
</evidence>
<name>A0A8T9CK56_9HELO</name>
<dbReference type="OrthoDB" id="1535081at2759"/>
<sequence length="112" mass="12180">MSSQADPDVLLEGLAEILLKGSVKEDHNARKEALRLSKALTMALEEPVNAAVDMMFAAFAPMSARIAVDLKLFELISSHEGLITAAQLAALSGGEELLISWFRIPRREGDLF</sequence>
<comment type="caution">
    <text evidence="1">The sequence shown here is derived from an EMBL/GenBank/DDBJ whole genome shotgun (WGS) entry which is preliminary data.</text>
</comment>
<dbReference type="SUPFAM" id="SSF46785">
    <property type="entry name" value="Winged helix' DNA-binding domain"/>
    <property type="match status" value="1"/>
</dbReference>
<protein>
    <submittedName>
        <fullName evidence="1">Uncharacterized protein</fullName>
    </submittedName>
</protein>
<dbReference type="InterPro" id="IPR036390">
    <property type="entry name" value="WH_DNA-bd_sf"/>
</dbReference>
<organism evidence="1 2">
    <name type="scientific">Lachnellula suecica</name>
    <dbReference type="NCBI Taxonomy" id="602035"/>
    <lineage>
        <taxon>Eukaryota</taxon>
        <taxon>Fungi</taxon>
        <taxon>Dikarya</taxon>
        <taxon>Ascomycota</taxon>
        <taxon>Pezizomycotina</taxon>
        <taxon>Leotiomycetes</taxon>
        <taxon>Helotiales</taxon>
        <taxon>Lachnaceae</taxon>
        <taxon>Lachnellula</taxon>
    </lineage>
</organism>
<dbReference type="Gene3D" id="1.10.10.10">
    <property type="entry name" value="Winged helix-like DNA-binding domain superfamily/Winged helix DNA-binding domain"/>
    <property type="match status" value="1"/>
</dbReference>
<dbReference type="InterPro" id="IPR036388">
    <property type="entry name" value="WH-like_DNA-bd_sf"/>
</dbReference>
<dbReference type="AlphaFoldDB" id="A0A8T9CK56"/>
<evidence type="ECO:0000313" key="2">
    <source>
        <dbReference type="Proteomes" id="UP000469558"/>
    </source>
</evidence>
<proteinExistence type="predicted"/>
<accession>A0A8T9CK56</accession>